<accession>A0A1Y1WUY8</accession>
<gene>
    <name evidence="6" type="ORF">BCR32DRAFT_193083</name>
</gene>
<dbReference type="SUPFAM" id="SSF52540">
    <property type="entry name" value="P-loop containing nucleoside triphosphate hydrolases"/>
    <property type="match status" value="1"/>
</dbReference>
<name>A0A1Y1WUY8_9FUNG</name>
<dbReference type="Proteomes" id="UP000193944">
    <property type="component" value="Unassembled WGS sequence"/>
</dbReference>
<dbReference type="PANTHER" id="PTHR19229:SF36">
    <property type="entry name" value="ATP-BINDING CASSETTE SUB-FAMILY A MEMBER 2"/>
    <property type="match status" value="1"/>
</dbReference>
<evidence type="ECO:0000259" key="5">
    <source>
        <dbReference type="SMART" id="SM00382"/>
    </source>
</evidence>
<keyword evidence="7" id="KW-1185">Reference proteome</keyword>
<reference evidence="6 7" key="1">
    <citation type="submission" date="2016-08" db="EMBL/GenBank/DDBJ databases">
        <title>A Parts List for Fungal Cellulosomes Revealed by Comparative Genomics.</title>
        <authorList>
            <consortium name="DOE Joint Genome Institute"/>
            <person name="Haitjema C.H."/>
            <person name="Gilmore S.P."/>
            <person name="Henske J.K."/>
            <person name="Solomon K.V."/>
            <person name="De Groot R."/>
            <person name="Kuo A."/>
            <person name="Mondo S.J."/>
            <person name="Salamov A.A."/>
            <person name="Labutti K."/>
            <person name="Zhao Z."/>
            <person name="Chiniquy J."/>
            <person name="Barry K."/>
            <person name="Brewer H.M."/>
            <person name="Purvine S.O."/>
            <person name="Wright A.T."/>
            <person name="Boxma B."/>
            <person name="Van Alen T."/>
            <person name="Hackstein J.H."/>
            <person name="Baker S.E."/>
            <person name="Grigoriev I.V."/>
            <person name="O'Malley M.A."/>
        </authorList>
    </citation>
    <scope>NUCLEOTIDE SEQUENCE [LARGE SCALE GENOMIC DNA]</scope>
    <source>
        <strain evidence="6 7">S4</strain>
    </source>
</reference>
<feature type="domain" description="AAA+ ATPase" evidence="5">
    <location>
        <begin position="3"/>
        <end position="146"/>
    </location>
</feature>
<dbReference type="STRING" id="1754192.A0A1Y1WUY8"/>
<dbReference type="GO" id="GO:0140359">
    <property type="term" value="F:ABC-type transporter activity"/>
    <property type="evidence" value="ECO:0007669"/>
    <property type="project" value="InterPro"/>
</dbReference>
<evidence type="ECO:0000256" key="2">
    <source>
        <dbReference type="ARBA" id="ARBA00022737"/>
    </source>
</evidence>
<dbReference type="GO" id="GO:0005524">
    <property type="term" value="F:ATP binding"/>
    <property type="evidence" value="ECO:0007669"/>
    <property type="project" value="UniProtKB-KW"/>
</dbReference>
<feature type="non-terminal residue" evidence="6">
    <location>
        <position position="168"/>
    </location>
</feature>
<keyword evidence="2" id="KW-0677">Repeat</keyword>
<sequence length="168" mass="19329">VKKNECLGIVGPNGSGKTTLLNMITSFRRNLTLSLKLHNNYSKDHIVSFLKYFKLYHCEYIKSSKLSNNTKQKLNLSMGLCNYPCYDTIILDEPSFNVDNKTKNEIWEIINEMKVNKTTIISTNSLEEAIQLCDRICILINGKLKCIGTIEEITNKYNQHYILKVNTN</sequence>
<proteinExistence type="predicted"/>
<dbReference type="GO" id="GO:0016887">
    <property type="term" value="F:ATP hydrolysis activity"/>
    <property type="evidence" value="ECO:0007669"/>
    <property type="project" value="InterPro"/>
</dbReference>
<dbReference type="Gene3D" id="3.40.50.300">
    <property type="entry name" value="P-loop containing nucleotide triphosphate hydrolases"/>
    <property type="match status" value="2"/>
</dbReference>
<dbReference type="AlphaFoldDB" id="A0A1Y1WUY8"/>
<evidence type="ECO:0000313" key="7">
    <source>
        <dbReference type="Proteomes" id="UP000193944"/>
    </source>
</evidence>
<keyword evidence="1" id="KW-0813">Transport</keyword>
<comment type="caution">
    <text evidence="6">The sequence shown here is derived from an EMBL/GenBank/DDBJ whole genome shotgun (WGS) entry which is preliminary data.</text>
</comment>
<feature type="non-terminal residue" evidence="6">
    <location>
        <position position="1"/>
    </location>
</feature>
<evidence type="ECO:0000256" key="1">
    <source>
        <dbReference type="ARBA" id="ARBA00022448"/>
    </source>
</evidence>
<dbReference type="InterPro" id="IPR027417">
    <property type="entry name" value="P-loop_NTPase"/>
</dbReference>
<keyword evidence="4" id="KW-0067">ATP-binding</keyword>
<keyword evidence="3" id="KW-0547">Nucleotide-binding</keyword>
<dbReference type="GO" id="GO:0005319">
    <property type="term" value="F:lipid transporter activity"/>
    <property type="evidence" value="ECO:0007669"/>
    <property type="project" value="TreeGrafter"/>
</dbReference>
<protein>
    <submittedName>
        <fullName evidence="6">p-loop containing nucleoside triphosphate hydrolase protein</fullName>
    </submittedName>
</protein>
<dbReference type="Pfam" id="PF00005">
    <property type="entry name" value="ABC_tran"/>
    <property type="match status" value="1"/>
</dbReference>
<reference evidence="6 7" key="2">
    <citation type="submission" date="2016-08" db="EMBL/GenBank/DDBJ databases">
        <title>Pervasive Adenine N6-methylation of Active Genes in Fungi.</title>
        <authorList>
            <consortium name="DOE Joint Genome Institute"/>
            <person name="Mondo S.J."/>
            <person name="Dannebaum R.O."/>
            <person name="Kuo R.C."/>
            <person name="Labutti K."/>
            <person name="Haridas S."/>
            <person name="Kuo A."/>
            <person name="Salamov A."/>
            <person name="Ahrendt S.R."/>
            <person name="Lipzen A."/>
            <person name="Sullivan W."/>
            <person name="Andreopoulos W.B."/>
            <person name="Clum A."/>
            <person name="Lindquist E."/>
            <person name="Daum C."/>
            <person name="Ramamoorthy G.K."/>
            <person name="Gryganskyi A."/>
            <person name="Culley D."/>
            <person name="Magnuson J.K."/>
            <person name="James T.Y."/>
            <person name="O'Malley M.A."/>
            <person name="Stajich J.E."/>
            <person name="Spatafora J.W."/>
            <person name="Visel A."/>
            <person name="Grigoriev I.V."/>
        </authorList>
    </citation>
    <scope>NUCLEOTIDE SEQUENCE [LARGE SCALE GENOMIC DNA]</scope>
    <source>
        <strain evidence="6 7">S4</strain>
    </source>
</reference>
<dbReference type="GO" id="GO:0016020">
    <property type="term" value="C:membrane"/>
    <property type="evidence" value="ECO:0007669"/>
    <property type="project" value="InterPro"/>
</dbReference>
<dbReference type="OrthoDB" id="2117479at2759"/>
<evidence type="ECO:0000256" key="4">
    <source>
        <dbReference type="ARBA" id="ARBA00022840"/>
    </source>
</evidence>
<evidence type="ECO:0000313" key="6">
    <source>
        <dbReference type="EMBL" id="ORX77360.1"/>
    </source>
</evidence>
<dbReference type="InterPro" id="IPR003439">
    <property type="entry name" value="ABC_transporter-like_ATP-bd"/>
</dbReference>
<dbReference type="PANTHER" id="PTHR19229">
    <property type="entry name" value="ATP-BINDING CASSETTE TRANSPORTER SUBFAMILY A ABCA"/>
    <property type="match status" value="1"/>
</dbReference>
<keyword evidence="6" id="KW-0378">Hydrolase</keyword>
<evidence type="ECO:0000256" key="3">
    <source>
        <dbReference type="ARBA" id="ARBA00022741"/>
    </source>
</evidence>
<dbReference type="InterPro" id="IPR026082">
    <property type="entry name" value="ABCA"/>
</dbReference>
<organism evidence="6 7">
    <name type="scientific">Anaeromyces robustus</name>
    <dbReference type="NCBI Taxonomy" id="1754192"/>
    <lineage>
        <taxon>Eukaryota</taxon>
        <taxon>Fungi</taxon>
        <taxon>Fungi incertae sedis</taxon>
        <taxon>Chytridiomycota</taxon>
        <taxon>Chytridiomycota incertae sedis</taxon>
        <taxon>Neocallimastigomycetes</taxon>
        <taxon>Neocallimastigales</taxon>
        <taxon>Neocallimastigaceae</taxon>
        <taxon>Anaeromyces</taxon>
    </lineage>
</organism>
<dbReference type="SMART" id="SM00382">
    <property type="entry name" value="AAA"/>
    <property type="match status" value="1"/>
</dbReference>
<dbReference type="EMBL" id="MCFG01000251">
    <property type="protein sequence ID" value="ORX77360.1"/>
    <property type="molecule type" value="Genomic_DNA"/>
</dbReference>
<dbReference type="InterPro" id="IPR003593">
    <property type="entry name" value="AAA+_ATPase"/>
</dbReference>